<feature type="region of interest" description="Disordered" evidence="2">
    <location>
        <begin position="362"/>
        <end position="409"/>
    </location>
</feature>
<organism evidence="3 4">
    <name type="scientific">Leishmania major</name>
    <dbReference type="NCBI Taxonomy" id="5664"/>
    <lineage>
        <taxon>Eukaryota</taxon>
        <taxon>Discoba</taxon>
        <taxon>Euglenozoa</taxon>
        <taxon>Kinetoplastea</taxon>
        <taxon>Metakinetoplastina</taxon>
        <taxon>Trypanosomatida</taxon>
        <taxon>Trypanosomatidae</taxon>
        <taxon>Leishmaniinae</taxon>
        <taxon>Leishmania</taxon>
    </lineage>
</organism>
<keyword evidence="1" id="KW-0175">Coiled coil</keyword>
<dbReference type="RefSeq" id="XP_003721689.1">
    <property type="nucleotide sequence ID" value="XM_003721641.1"/>
</dbReference>
<feature type="region of interest" description="Disordered" evidence="2">
    <location>
        <begin position="264"/>
        <end position="347"/>
    </location>
</feature>
<dbReference type="GeneID" id="12983163"/>
<keyword evidence="4" id="KW-1185">Reference proteome</keyword>
<reference evidence="4" key="1">
    <citation type="journal article" date="2003" name="Nucleic Acids Res.">
        <title>Leishmania major chromosome 3 contains two long convergent polycistronic gene clusters separated by a tRNA gene.</title>
        <authorList>
            <person name="Worthey E.A."/>
            <person name="Martinez-Calvillo S."/>
            <person name="Schnaufer A."/>
            <person name="Aggarwal G."/>
            <person name="Cawthra J."/>
            <person name="Fazelinia G."/>
            <person name="Fong C."/>
            <person name="Fu G."/>
            <person name="Hassebrock M."/>
            <person name="Hixson G."/>
            <person name="Ivens A.C."/>
            <person name="Kiser P."/>
            <person name="Marsolini F."/>
            <person name="Rickel E."/>
            <person name="Salavati R."/>
            <person name="Sisk E."/>
            <person name="Sunkin S.M."/>
            <person name="Stuart K.D."/>
            <person name="Myler P.J."/>
        </authorList>
    </citation>
    <scope>NUCLEOTIDE SEQUENCE [LARGE SCALE GENOMIC DNA]</scope>
    <source>
        <strain evidence="4">MHOM/IL/81/Friedlin</strain>
    </source>
</reference>
<dbReference type="AlphaFoldDB" id="E9ACF8"/>
<feature type="coiled-coil region" evidence="1">
    <location>
        <begin position="444"/>
        <end position="478"/>
    </location>
</feature>
<feature type="compositionally biased region" description="Low complexity" evidence="2">
    <location>
        <begin position="292"/>
        <end position="311"/>
    </location>
</feature>
<evidence type="ECO:0000256" key="1">
    <source>
        <dbReference type="SAM" id="Coils"/>
    </source>
</evidence>
<evidence type="ECO:0000313" key="4">
    <source>
        <dbReference type="Proteomes" id="UP000000542"/>
    </source>
</evidence>
<dbReference type="VEuPathDB" id="TriTrypDB:LmjF.03.0110"/>
<feature type="compositionally biased region" description="Low complexity" evidence="2">
    <location>
        <begin position="333"/>
        <end position="344"/>
    </location>
</feature>
<dbReference type="HOGENOM" id="CLU_308938_0_0_1"/>
<feature type="region of interest" description="Disordered" evidence="2">
    <location>
        <begin position="489"/>
        <end position="518"/>
    </location>
</feature>
<evidence type="ECO:0000313" key="3">
    <source>
        <dbReference type="EMBL" id="CBZ11974.1"/>
    </source>
</evidence>
<feature type="coiled-coil region" evidence="1">
    <location>
        <begin position="832"/>
        <end position="859"/>
    </location>
</feature>
<dbReference type="VEuPathDB" id="TriTrypDB:LMJFC_030006100"/>
<accession>E9ACF8</accession>
<protein>
    <submittedName>
        <fullName evidence="3">Uncharacterized protein</fullName>
    </submittedName>
</protein>
<feature type="compositionally biased region" description="Pro residues" evidence="2">
    <location>
        <begin position="552"/>
        <end position="566"/>
    </location>
</feature>
<reference evidence="3 4" key="2">
    <citation type="journal article" date="2005" name="Science">
        <title>The genome of the kinetoplastid parasite, Leishmania major.</title>
        <authorList>
            <person name="Ivens A.C."/>
            <person name="Peacock C.S."/>
            <person name="Worthey E.A."/>
            <person name="Murphy L."/>
            <person name="Aggarwal G."/>
            <person name="Berriman M."/>
            <person name="Sisk E."/>
            <person name="Rajandream M.A."/>
            <person name="Adlem E."/>
            <person name="Aert R."/>
            <person name="Anupama A."/>
            <person name="Apostolou Z."/>
            <person name="Attipoe P."/>
            <person name="Bason N."/>
            <person name="Bauser C."/>
            <person name="Beck A."/>
            <person name="Beverley S.M."/>
            <person name="Bianchettin G."/>
            <person name="Borzym K."/>
            <person name="Bothe G."/>
            <person name="Bruschi C.V."/>
            <person name="Collins M."/>
            <person name="Cadag E."/>
            <person name="Ciarloni L."/>
            <person name="Clayton C."/>
            <person name="Coulson R.M."/>
            <person name="Cronin A."/>
            <person name="Cruz A.K."/>
            <person name="Davies R.M."/>
            <person name="De Gaudenzi J."/>
            <person name="Dobson D.E."/>
            <person name="Duesterhoeft A."/>
            <person name="Fazelina G."/>
            <person name="Fosker N."/>
            <person name="Frasch A.C."/>
            <person name="Fraser A."/>
            <person name="Fuchs M."/>
            <person name="Gabel C."/>
            <person name="Goble A."/>
            <person name="Goffeau A."/>
            <person name="Harris D."/>
            <person name="Hertz-Fowler C."/>
            <person name="Hilbert H."/>
            <person name="Horn D."/>
            <person name="Huang Y."/>
            <person name="Klages S."/>
            <person name="Knights A."/>
            <person name="Kube M."/>
            <person name="Larke N."/>
            <person name="Litvin L."/>
            <person name="Lord A."/>
            <person name="Louie T."/>
            <person name="Marra M."/>
            <person name="Masuy D."/>
            <person name="Matthews K."/>
            <person name="Michaeli S."/>
            <person name="Mottram J.C."/>
            <person name="Muller-Auer S."/>
            <person name="Munden H."/>
            <person name="Nelson S."/>
            <person name="Norbertczak H."/>
            <person name="Oliver K."/>
            <person name="O'neil S."/>
            <person name="Pentony M."/>
            <person name="Pohl T.M."/>
            <person name="Price C."/>
            <person name="Purnelle B."/>
            <person name="Quail M.A."/>
            <person name="Rabbinowitsch E."/>
            <person name="Reinhardt R."/>
            <person name="Rieger M."/>
            <person name="Rinta J."/>
            <person name="Robben J."/>
            <person name="Robertson L."/>
            <person name="Ruiz J.C."/>
            <person name="Rutter S."/>
            <person name="Saunders D."/>
            <person name="Schafer M."/>
            <person name="Schein J."/>
            <person name="Schwartz D.C."/>
            <person name="Seeger K."/>
            <person name="Seyler A."/>
            <person name="Sharp S."/>
            <person name="Shin H."/>
            <person name="Sivam D."/>
            <person name="Squares R."/>
            <person name="Squares S."/>
            <person name="Tosato V."/>
            <person name="Vogt C."/>
            <person name="Volckaert G."/>
            <person name="Wambutt R."/>
            <person name="Warren T."/>
            <person name="Wedler H."/>
            <person name="Woodward J."/>
            <person name="Zhou S."/>
            <person name="Zimmermann W."/>
            <person name="Smith D.F."/>
            <person name="Blackwell J.M."/>
            <person name="Stuart K.D."/>
            <person name="Barrell B."/>
            <person name="Myler P.J."/>
        </authorList>
    </citation>
    <scope>NUCLEOTIDE SEQUENCE [LARGE SCALE GENOMIC DNA]</scope>
    <source>
        <strain evidence="4">MHOM/IL/81/Friedlin</strain>
    </source>
</reference>
<reference evidence="3 4" key="3">
    <citation type="journal article" date="2011" name="Genome Res.">
        <title>Chromosome and gene copy number variation allow major structural change between species and strains of Leishmania.</title>
        <authorList>
            <person name="Rogers M.B."/>
            <person name="Hilley J.D."/>
            <person name="Dickens N.J."/>
            <person name="Wilkes J."/>
            <person name="Bates P.A."/>
            <person name="Depledge D.P."/>
            <person name="Harris D."/>
            <person name="Her Y."/>
            <person name="Herzyk P."/>
            <person name="Imamura H."/>
            <person name="Otto T.D."/>
            <person name="Sanders M."/>
            <person name="Seeger K."/>
            <person name="Dujardin J.C."/>
            <person name="Berriman M."/>
            <person name="Smith D.F."/>
            <person name="Hertz-Fowler C."/>
            <person name="Mottram J.C."/>
        </authorList>
    </citation>
    <scope>NUCLEOTIDE SEQUENCE [LARGE SCALE GENOMIC DNA]</scope>
    <source>
        <strain evidence="4">MHOM/IL/81/Friedlin</strain>
    </source>
</reference>
<dbReference type="OMA" id="WSIVAAH"/>
<dbReference type="KEGG" id="lma:LMJF_03_0110"/>
<dbReference type="VEuPathDB" id="TriTrypDB:LMJSD75_030006100"/>
<evidence type="ECO:0000256" key="2">
    <source>
        <dbReference type="SAM" id="MobiDB-lite"/>
    </source>
</evidence>
<dbReference type="Proteomes" id="UP000000542">
    <property type="component" value="Chromosome 3"/>
</dbReference>
<dbReference type="SUPFAM" id="SSF47576">
    <property type="entry name" value="Calponin-homology domain, CH-domain"/>
    <property type="match status" value="1"/>
</dbReference>
<dbReference type="PANTHER" id="PTHR42180:SF6">
    <property type="entry name" value="CALPONIN-HOMOLOGY (CH) DOMAIN-CONTAINING PROTEIN"/>
    <property type="match status" value="1"/>
</dbReference>
<sequence>MQAANRGPHVISLSLPVSFAEGAVPSFHNSVAAASLPSPPLFSRVPDKHGRCTGVCKRTHTHTHAHRTMKGMPTLVIGRKELFSFADRYSSRRLSDYSSLADGEVLCCLFNLVFPDLRIRPAPAQTHSSTQRAHANWEQLFRRFARLHIPLAFLDPAALRTGSVECGFSTLVLFYFFHHLSKRPDFSAEFALDVAEEVTTYLQSTECIATLLLGGALQWAAVPEPLAQTLRAHPFFHTTAEAEMAQEEEAAHTYRSMFARRRTGSANSMHHLPATRRAHSRTTEQHSGIGGPSSMRPASSSPPSAASSSTPGFKGTADSPPPRPPLRNAATQSTRSSTSRLPSSDDVDSCADLCRLEHQCSSERRTRSAEACGVSQPTAPNQRSSSRRSASSSRSSRNSHSSTMSALSCRSSGTANMDVAQPSCVPYHSASSVSAATGSRGSAVSSLRARDAALEAALQSKEAECESLQMQVAQLLTLLANTRAADTASAATNGGSHVRSPRPRAAAAQRGDTADGTSTARLQLHYADSIEELETQLRAYREAGDKRQAPSSPSPAPAAPAPPPPSGATMDKAALEAEIAALTADIVDDETGTTVVDVHEKANLLHCLMLEHLQEAPRNRKQMQRWLWSIVAAHHTMEGRLMAAVGLLRLWSATLPAAGAGAAVVANSSAANREACTAAQRSQSTVAAPFSAASPGSDLDTADSEGACHKEMTALRSAHHAELEALHAREHQLAAALQAAQANNAATVQRAVRRERLWKSLCASVYAAEQASYAITECRTAEEVEERLRQREEHYGIVESLTQQLVEDGQQKVATSTQHQEIEATTGSPTPCRSLQTLVAHLQEERAEILRDVARLHDALASLQGEKGPTACADVVKVPKASLSLSAYASTAVAPFFSDDLQRKSAAVADGGAAGTSTDRYECKPSSATYSSGPVRAHRGLTSLLQLREGEEFSA</sequence>
<name>E9ACF8_LEIMA</name>
<dbReference type="VEuPathDB" id="TriTrypDB:LMJLV39_030006100"/>
<gene>
    <name evidence="3" type="ORF">LMJF_03_0110</name>
</gene>
<dbReference type="STRING" id="5664.E9ACF8"/>
<dbReference type="InterPro" id="IPR036872">
    <property type="entry name" value="CH_dom_sf"/>
</dbReference>
<feature type="region of interest" description="Disordered" evidence="2">
    <location>
        <begin position="543"/>
        <end position="569"/>
    </location>
</feature>
<dbReference type="InParanoid" id="E9ACF8"/>
<dbReference type="PANTHER" id="PTHR42180">
    <property type="entry name" value="HOMOLOGY DOMAIN-CONTAINING PROTEIN,PUTATIVE-RELATED"/>
    <property type="match status" value="1"/>
</dbReference>
<proteinExistence type="predicted"/>
<dbReference type="eggNOG" id="ENOG502RYWE">
    <property type="taxonomic scope" value="Eukaryota"/>
</dbReference>
<dbReference type="EMBL" id="FR796399">
    <property type="protein sequence ID" value="CBZ11974.1"/>
    <property type="molecule type" value="Genomic_DNA"/>
</dbReference>
<feature type="compositionally biased region" description="Low complexity" evidence="2">
    <location>
        <begin position="383"/>
        <end position="402"/>
    </location>
</feature>